<keyword evidence="2" id="KW-0378">Hydrolase</keyword>
<protein>
    <submittedName>
        <fullName evidence="7">Xylan 1,4-beta-xylosidase</fullName>
    </submittedName>
</protein>
<comment type="similarity">
    <text evidence="1">Belongs to the glycosyl hydrolase 39 family.</text>
</comment>
<dbReference type="Pfam" id="PF01229">
    <property type="entry name" value="Glyco_hydro_39"/>
    <property type="match status" value="1"/>
</dbReference>
<organism evidence="7 8">
    <name type="scientific">Chryseolinea serpens</name>
    <dbReference type="NCBI Taxonomy" id="947013"/>
    <lineage>
        <taxon>Bacteria</taxon>
        <taxon>Pseudomonadati</taxon>
        <taxon>Bacteroidota</taxon>
        <taxon>Cytophagia</taxon>
        <taxon>Cytophagales</taxon>
        <taxon>Fulvivirgaceae</taxon>
        <taxon>Chryseolinea</taxon>
    </lineage>
</organism>
<name>A0A1M5RAY3_9BACT</name>
<feature type="domain" description="Glycosyl hydrolases family 39 N-terminal catalytic" evidence="6">
    <location>
        <begin position="25"/>
        <end position="520"/>
    </location>
</feature>
<feature type="chain" id="PRO_5013177909" evidence="5">
    <location>
        <begin position="20"/>
        <end position="557"/>
    </location>
</feature>
<dbReference type="Proteomes" id="UP000184212">
    <property type="component" value="Unassembled WGS sequence"/>
</dbReference>
<dbReference type="Gene3D" id="3.20.20.80">
    <property type="entry name" value="Glycosidases"/>
    <property type="match status" value="1"/>
</dbReference>
<keyword evidence="8" id="KW-1185">Reference proteome</keyword>
<dbReference type="InterPro" id="IPR051923">
    <property type="entry name" value="Glycosyl_Hydrolase_39"/>
</dbReference>
<evidence type="ECO:0000313" key="8">
    <source>
        <dbReference type="Proteomes" id="UP000184212"/>
    </source>
</evidence>
<evidence type="ECO:0000256" key="4">
    <source>
        <dbReference type="PIRSR" id="PIRSR600514-1"/>
    </source>
</evidence>
<evidence type="ECO:0000256" key="1">
    <source>
        <dbReference type="ARBA" id="ARBA00008875"/>
    </source>
</evidence>
<dbReference type="InterPro" id="IPR049166">
    <property type="entry name" value="GH39_cat"/>
</dbReference>
<evidence type="ECO:0000256" key="2">
    <source>
        <dbReference type="ARBA" id="ARBA00022801"/>
    </source>
</evidence>
<dbReference type="GO" id="GO:0005975">
    <property type="term" value="P:carbohydrate metabolic process"/>
    <property type="evidence" value="ECO:0007669"/>
    <property type="project" value="InterPro"/>
</dbReference>
<proteinExistence type="inferred from homology"/>
<dbReference type="SUPFAM" id="SSF51011">
    <property type="entry name" value="Glycosyl hydrolase domain"/>
    <property type="match status" value="1"/>
</dbReference>
<dbReference type="EMBL" id="FQWQ01000002">
    <property type="protein sequence ID" value="SHH23239.1"/>
    <property type="molecule type" value="Genomic_DNA"/>
</dbReference>
<accession>A0A1M5RAY3</accession>
<evidence type="ECO:0000313" key="7">
    <source>
        <dbReference type="EMBL" id="SHH23239.1"/>
    </source>
</evidence>
<dbReference type="RefSeq" id="WP_073137310.1">
    <property type="nucleotide sequence ID" value="NZ_FQWQ01000002.1"/>
</dbReference>
<gene>
    <name evidence="7" type="ORF">SAMN04488109_3281</name>
</gene>
<feature type="signal peptide" evidence="5">
    <location>
        <begin position="1"/>
        <end position="19"/>
    </location>
</feature>
<keyword evidence="5" id="KW-0732">Signal</keyword>
<sequence length="557" mass="63575">MRRATLLMILLFGLRFSFAQQSPVAIHVDVSKPIGEMTPFWSFFGYDEPNYTTRKDGQKLLTELKQLSPVTVYVRAHNLLTSKGNSPGPDLKWGYTDAYKEDKKGKPVYNWTVVDSIVDTYIKRGMKPLMEIGFMPKDLSSKPEPYEHTWSKGGNLWTGWTYPPKDYNKWRELVYQWVKHSIDRYGKQEVTTWLWEVWNEPDIGYWSGTFEEYCKMYDYAADGLKRACPECTIGGPHTTSPRSDKAYRYLTNFIEHCLHGKNYATGKTGTPLQYIGFHAKGSPEITDGHIRMNMGAQLKDIQRAFEAVNSFPELKDIPVIVGECDPEGCAACSERREPKYGYRNGTMYSSYTASSFARIYDLMDQYKVNLKGAVSWSFEFEDQEWFAGFRDLATHGVDKPVLNVFRMFGMMEGRRISVRSDNGLSATDIIAKGVTQQNDVHAMASAKQNSVWVLVWNYHDDNVSGAASSVELTVEGIAARKVMVHHYRVDQRFSNAFEKWKSLGSPQQVTPDQYQALESAGQLQLYTSPEWKDVPDGKAVLPFELPRQGVSLVQLSW</sequence>
<dbReference type="GO" id="GO:0004553">
    <property type="term" value="F:hydrolase activity, hydrolyzing O-glycosyl compounds"/>
    <property type="evidence" value="ECO:0007669"/>
    <property type="project" value="InterPro"/>
</dbReference>
<reference evidence="7 8" key="1">
    <citation type="submission" date="2016-11" db="EMBL/GenBank/DDBJ databases">
        <authorList>
            <person name="Jaros S."/>
            <person name="Januszkiewicz K."/>
            <person name="Wedrychowicz H."/>
        </authorList>
    </citation>
    <scope>NUCLEOTIDE SEQUENCE [LARGE SCALE GENOMIC DNA]</scope>
    <source>
        <strain evidence="7 8">DSM 24574</strain>
    </source>
</reference>
<dbReference type="InterPro" id="IPR017853">
    <property type="entry name" value="GH"/>
</dbReference>
<dbReference type="PRINTS" id="PR00745">
    <property type="entry name" value="GLHYDRLASE39"/>
</dbReference>
<dbReference type="PANTHER" id="PTHR12631">
    <property type="entry name" value="ALPHA-L-IDURONIDASE"/>
    <property type="match status" value="1"/>
</dbReference>
<dbReference type="OrthoDB" id="9776971at2"/>
<dbReference type="AlphaFoldDB" id="A0A1M5RAY3"/>
<evidence type="ECO:0000259" key="6">
    <source>
        <dbReference type="Pfam" id="PF01229"/>
    </source>
</evidence>
<dbReference type="STRING" id="947013.SAMN04488109_3281"/>
<dbReference type="InterPro" id="IPR000514">
    <property type="entry name" value="Glyco_hydro_39"/>
</dbReference>
<feature type="active site" description="Proton donor" evidence="4">
    <location>
        <position position="200"/>
    </location>
</feature>
<dbReference type="Gene3D" id="2.60.40.1500">
    <property type="entry name" value="Glycosyl hydrolase domain, family 39"/>
    <property type="match status" value="1"/>
</dbReference>
<evidence type="ECO:0000256" key="5">
    <source>
        <dbReference type="SAM" id="SignalP"/>
    </source>
</evidence>
<keyword evidence="3" id="KW-0326">Glycosidase</keyword>
<dbReference type="PANTHER" id="PTHR12631:SF8">
    <property type="entry name" value="ALPHA-L-IDURONIDASE"/>
    <property type="match status" value="1"/>
</dbReference>
<evidence type="ECO:0000256" key="3">
    <source>
        <dbReference type="ARBA" id="ARBA00023295"/>
    </source>
</evidence>
<dbReference type="SUPFAM" id="SSF51445">
    <property type="entry name" value="(Trans)glycosidases"/>
    <property type="match status" value="1"/>
</dbReference>